<keyword evidence="2" id="KW-0238">DNA-binding</keyword>
<gene>
    <name evidence="5" type="ORF">GCM10009107_57950</name>
</gene>
<dbReference type="InterPro" id="IPR039422">
    <property type="entry name" value="MarR/SlyA-like"/>
</dbReference>
<feature type="domain" description="HTH marR-type" evidence="4">
    <location>
        <begin position="1"/>
        <end position="133"/>
    </location>
</feature>
<dbReference type="InterPro" id="IPR036388">
    <property type="entry name" value="WH-like_DNA-bd_sf"/>
</dbReference>
<dbReference type="InterPro" id="IPR000835">
    <property type="entry name" value="HTH_MarR-typ"/>
</dbReference>
<dbReference type="PRINTS" id="PR00598">
    <property type="entry name" value="HTHMARR"/>
</dbReference>
<dbReference type="SUPFAM" id="SSF46785">
    <property type="entry name" value="Winged helix' DNA-binding domain"/>
    <property type="match status" value="1"/>
</dbReference>
<dbReference type="Proteomes" id="UP001500279">
    <property type="component" value="Unassembled WGS sequence"/>
</dbReference>
<name>A0ABN1KJ01_9BURK</name>
<reference evidence="5 6" key="1">
    <citation type="journal article" date="2019" name="Int. J. Syst. Evol. Microbiol.">
        <title>The Global Catalogue of Microorganisms (GCM) 10K type strain sequencing project: providing services to taxonomists for standard genome sequencing and annotation.</title>
        <authorList>
            <consortium name="The Broad Institute Genomics Platform"/>
            <consortium name="The Broad Institute Genome Sequencing Center for Infectious Disease"/>
            <person name="Wu L."/>
            <person name="Ma J."/>
        </authorList>
    </citation>
    <scope>NUCLEOTIDE SEQUENCE [LARGE SCALE GENOMIC DNA]</scope>
    <source>
        <strain evidence="5 6">JCM 15503</strain>
    </source>
</reference>
<protein>
    <submittedName>
        <fullName evidence="5">MarR family transcriptional regulator</fullName>
    </submittedName>
</protein>
<evidence type="ECO:0000313" key="5">
    <source>
        <dbReference type="EMBL" id="GAA0768267.1"/>
    </source>
</evidence>
<comment type="caution">
    <text evidence="5">The sequence shown here is derived from an EMBL/GenBank/DDBJ whole genome shotgun (WGS) entry which is preliminary data.</text>
</comment>
<keyword evidence="6" id="KW-1185">Reference proteome</keyword>
<dbReference type="EMBL" id="BAAAEW010000047">
    <property type="protein sequence ID" value="GAA0768267.1"/>
    <property type="molecule type" value="Genomic_DNA"/>
</dbReference>
<keyword evidence="1" id="KW-0805">Transcription regulation</keyword>
<accession>A0ABN1KJ01</accession>
<proteinExistence type="predicted"/>
<dbReference type="SMART" id="SM00347">
    <property type="entry name" value="HTH_MARR"/>
    <property type="match status" value="1"/>
</dbReference>
<evidence type="ECO:0000256" key="3">
    <source>
        <dbReference type="ARBA" id="ARBA00023163"/>
    </source>
</evidence>
<dbReference type="InterPro" id="IPR036390">
    <property type="entry name" value="WH_DNA-bd_sf"/>
</dbReference>
<dbReference type="PROSITE" id="PS50995">
    <property type="entry name" value="HTH_MARR_2"/>
    <property type="match status" value="1"/>
</dbReference>
<dbReference type="PANTHER" id="PTHR33164:SF64">
    <property type="entry name" value="TRANSCRIPTIONAL REGULATOR SLYA"/>
    <property type="match status" value="1"/>
</dbReference>
<organism evidence="5 6">
    <name type="scientific">Ideonella azotifigens</name>
    <dbReference type="NCBI Taxonomy" id="513160"/>
    <lineage>
        <taxon>Bacteria</taxon>
        <taxon>Pseudomonadati</taxon>
        <taxon>Pseudomonadota</taxon>
        <taxon>Betaproteobacteria</taxon>
        <taxon>Burkholderiales</taxon>
        <taxon>Sphaerotilaceae</taxon>
        <taxon>Ideonella</taxon>
    </lineage>
</organism>
<dbReference type="Gene3D" id="1.10.10.10">
    <property type="entry name" value="Winged helix-like DNA-binding domain superfamily/Winged helix DNA-binding domain"/>
    <property type="match status" value="1"/>
</dbReference>
<dbReference type="PANTHER" id="PTHR33164">
    <property type="entry name" value="TRANSCRIPTIONAL REGULATOR, MARR FAMILY"/>
    <property type="match status" value="1"/>
</dbReference>
<evidence type="ECO:0000256" key="1">
    <source>
        <dbReference type="ARBA" id="ARBA00023015"/>
    </source>
</evidence>
<evidence type="ECO:0000313" key="6">
    <source>
        <dbReference type="Proteomes" id="UP001500279"/>
    </source>
</evidence>
<dbReference type="Pfam" id="PF12802">
    <property type="entry name" value="MarR_2"/>
    <property type="match status" value="1"/>
</dbReference>
<keyword evidence="3" id="KW-0804">Transcription</keyword>
<evidence type="ECO:0000259" key="4">
    <source>
        <dbReference type="PROSITE" id="PS50995"/>
    </source>
</evidence>
<sequence>MKFGIALGVLQRSYRAAADKAVAHVGLSHAMAWPLMIIGRLGGHVRPGVVADMLGIEAPSLARSVDQLVEAGLAERHSDPADGRARTLHLTAAGHAAWEQIEAALTTFRGELFAGLSEEDLSACLRVFDTLGERLGCSVPVMPGKPRARRKDDAA</sequence>
<evidence type="ECO:0000256" key="2">
    <source>
        <dbReference type="ARBA" id="ARBA00023125"/>
    </source>
</evidence>